<gene>
    <name evidence="9" type="ORF">JN11_00416</name>
</gene>
<dbReference type="InterPro" id="IPR008969">
    <property type="entry name" value="CarboxyPept-like_regulatory"/>
</dbReference>
<evidence type="ECO:0000256" key="7">
    <source>
        <dbReference type="PROSITE-ProRule" id="PRU01360"/>
    </source>
</evidence>
<evidence type="ECO:0000256" key="4">
    <source>
        <dbReference type="ARBA" id="ARBA00022692"/>
    </source>
</evidence>
<dbReference type="PROSITE" id="PS52016">
    <property type="entry name" value="TONB_DEPENDENT_REC_3"/>
    <property type="match status" value="1"/>
</dbReference>
<dbReference type="SUPFAM" id="SSF49464">
    <property type="entry name" value="Carboxypeptidase regulatory domain-like"/>
    <property type="match status" value="1"/>
</dbReference>
<dbReference type="RefSeq" id="WP_144909122.1">
    <property type="nucleotide sequence ID" value="NZ_VLLI01000001.1"/>
</dbReference>
<evidence type="ECO:0000256" key="3">
    <source>
        <dbReference type="ARBA" id="ARBA00022452"/>
    </source>
</evidence>
<keyword evidence="2 7" id="KW-0813">Transport</keyword>
<dbReference type="InterPro" id="IPR037066">
    <property type="entry name" value="Plug_dom_sf"/>
</dbReference>
<dbReference type="Pfam" id="PF07715">
    <property type="entry name" value="Plug"/>
    <property type="match status" value="1"/>
</dbReference>
<dbReference type="InterPro" id="IPR023996">
    <property type="entry name" value="TonB-dep_OMP_SusC/RagA"/>
</dbReference>
<keyword evidence="4 7" id="KW-0812">Transmembrane</keyword>
<keyword evidence="10" id="KW-1185">Reference proteome</keyword>
<evidence type="ECO:0000256" key="6">
    <source>
        <dbReference type="ARBA" id="ARBA00023237"/>
    </source>
</evidence>
<dbReference type="InterPro" id="IPR039426">
    <property type="entry name" value="TonB-dep_rcpt-like"/>
</dbReference>
<protein>
    <submittedName>
        <fullName evidence="9">TonB-linked SusC/RagA family outer membrane protein</fullName>
    </submittedName>
</protein>
<reference evidence="9 10" key="1">
    <citation type="submission" date="2019-07" db="EMBL/GenBank/DDBJ databases">
        <title>Genomic Encyclopedia of Archaeal and Bacterial Type Strains, Phase II (KMG-II): from individual species to whole genera.</title>
        <authorList>
            <person name="Goeker M."/>
        </authorList>
    </citation>
    <scope>NUCLEOTIDE SEQUENCE [LARGE SCALE GENOMIC DNA]</scope>
    <source>
        <strain evidence="9 10">ATCC BAA-1854</strain>
    </source>
</reference>
<dbReference type="Pfam" id="PF13715">
    <property type="entry name" value="CarbopepD_reg_2"/>
    <property type="match status" value="1"/>
</dbReference>
<comment type="subcellular location">
    <subcellularLocation>
        <location evidence="1 7">Cell outer membrane</location>
        <topology evidence="1 7">Multi-pass membrane protein</topology>
    </subcellularLocation>
</comment>
<dbReference type="Gene3D" id="2.60.40.1120">
    <property type="entry name" value="Carboxypeptidase-like, regulatory domain"/>
    <property type="match status" value="1"/>
</dbReference>
<dbReference type="InterPro" id="IPR036942">
    <property type="entry name" value="Beta-barrel_TonB_sf"/>
</dbReference>
<dbReference type="PROSITE" id="PS51257">
    <property type="entry name" value="PROKAR_LIPOPROTEIN"/>
    <property type="match status" value="1"/>
</dbReference>
<dbReference type="AlphaFoldDB" id="A0A562UHK2"/>
<name>A0A562UHK2_9SPHI</name>
<dbReference type="EMBL" id="VLLI01000001">
    <property type="protein sequence ID" value="TWJ04695.1"/>
    <property type="molecule type" value="Genomic_DNA"/>
</dbReference>
<dbReference type="NCBIfam" id="TIGR04056">
    <property type="entry name" value="OMP_RagA_SusC"/>
    <property type="match status" value="1"/>
</dbReference>
<evidence type="ECO:0000313" key="10">
    <source>
        <dbReference type="Proteomes" id="UP000317010"/>
    </source>
</evidence>
<dbReference type="Proteomes" id="UP000317010">
    <property type="component" value="Unassembled WGS sequence"/>
</dbReference>
<keyword evidence="6 7" id="KW-0998">Cell outer membrane</keyword>
<evidence type="ECO:0000256" key="2">
    <source>
        <dbReference type="ARBA" id="ARBA00022448"/>
    </source>
</evidence>
<accession>A0A562UHK2</accession>
<evidence type="ECO:0000256" key="1">
    <source>
        <dbReference type="ARBA" id="ARBA00004571"/>
    </source>
</evidence>
<feature type="domain" description="TonB-dependent receptor plug" evidence="8">
    <location>
        <begin position="123"/>
        <end position="220"/>
    </location>
</feature>
<proteinExistence type="inferred from homology"/>
<comment type="caution">
    <text evidence="9">The sequence shown here is derived from an EMBL/GenBank/DDBJ whole genome shotgun (WGS) entry which is preliminary data.</text>
</comment>
<evidence type="ECO:0000313" key="9">
    <source>
        <dbReference type="EMBL" id="TWJ04695.1"/>
    </source>
</evidence>
<dbReference type="SUPFAM" id="SSF56935">
    <property type="entry name" value="Porins"/>
    <property type="match status" value="1"/>
</dbReference>
<dbReference type="Gene3D" id="2.170.130.10">
    <property type="entry name" value="TonB-dependent receptor, plug domain"/>
    <property type="match status" value="1"/>
</dbReference>
<keyword evidence="3 7" id="KW-1134">Transmembrane beta strand</keyword>
<dbReference type="Gene3D" id="2.40.170.20">
    <property type="entry name" value="TonB-dependent receptor, beta-barrel domain"/>
    <property type="match status" value="1"/>
</dbReference>
<comment type="similarity">
    <text evidence="7">Belongs to the TonB-dependent receptor family.</text>
</comment>
<evidence type="ECO:0000259" key="8">
    <source>
        <dbReference type="Pfam" id="PF07715"/>
    </source>
</evidence>
<dbReference type="OrthoDB" id="9768177at2"/>
<dbReference type="GO" id="GO:0009279">
    <property type="term" value="C:cell outer membrane"/>
    <property type="evidence" value="ECO:0007669"/>
    <property type="project" value="UniProtKB-SubCell"/>
</dbReference>
<keyword evidence="5 7" id="KW-0472">Membrane</keyword>
<organism evidence="9 10">
    <name type="scientific">Mucilaginibacter frigoritolerans</name>
    <dbReference type="NCBI Taxonomy" id="652788"/>
    <lineage>
        <taxon>Bacteria</taxon>
        <taxon>Pseudomonadati</taxon>
        <taxon>Bacteroidota</taxon>
        <taxon>Sphingobacteriia</taxon>
        <taxon>Sphingobacteriales</taxon>
        <taxon>Sphingobacteriaceae</taxon>
        <taxon>Mucilaginibacter</taxon>
    </lineage>
</organism>
<sequence>MKQNLLKFSRLLLTLLIVFLACGKMFAQNLPVRGIVLDDNNQPLPGVTVIVKGSTKGTVTGVNGRFTISVDKGQTLIFKSIGFVEQELVVTELSASITMKPDTKALTEVVVTALGVKKEFQKLGYSQSQINGDDLTTARDANPLNSLTGKVAGLQIGSSSEFYGAPTVVLRGSTDILYVVDGEPVESDTYDFNADDIDTYTVLKGPNAAALYGFRGINGAIIITTKKGSKDKKGWQVDFNSTTEAEKGFIVLPQSQTQYGRGTNYQYTYGNVLYDNTQRLPEWGPRFDGVFQTQQYDSPYNPTTGIRQATPWVARGANNFDNFVQTGLVNTNTLSVAASGSNYDIHVSYGHTYQKGDFPNTELNIDNFKLAAGYDISPKLRVDADLNLNEQYSPNIPDVDYSPESYVYMFKVYGSADYDVRSMKNIYQGPQGVPGLQQYAAEYGRENNPYFVADEWLKGRTKSTIYGSLKLTYKFNSDLNLYLRTALDTYNEKNTEDVPAGANLNQYLPWYSFGWYGDYRQDDRNLLENNTDVGLNYNHKFGNWNVGGLLGANERSFTYNSDWETTQDLAVPGVYDLQNSLNKPYLYNFNSKMQVNSAYYSADLGYKNYFNINTTGRVDNLSTLPSGNNTFFYPSVSVSSVVSDYVKLPEFISFLKVRGSFADVKGGLTSPTIGTSYNAFQTTANGLPWNSKPVSGLIGYGSELYTPYNGPSYINESPVAVTSIYNGTSAASLSNTIANNALKPFTVKSTEVGFDAKFLGNRLGLNATYFTTTNGPNIYQLPVASSTTYSNQLVNGVTTLKKGFEIELMGSILKNPNGINWDVNVNYSTYRETLKSIYGNQTELYQNGHEYKIGDRLDGIYGTKFVRDAQGDIINNGGVPLSAPSQANNGNYGLLGYADPDFSFGVTNHFTYHNWSLSFQFDGRIGGKMYDRTYYQSMNGGTAIETATGAYGAARLAEWNSTAEGTKAATPEYVGPGVTIVSGTPQYGPGGVITNLSQLTFAPNSTKVLVQSYISSGIGGNFDEYYMISRSYAKLREATIGYSLPSSVLKGTFIRKVTFSLVGRNLLYFAARKDVDLDEYASGYNASTGTIVGTNAGSDLESPTARRYGVNIHLTF</sequence>
<evidence type="ECO:0000256" key="5">
    <source>
        <dbReference type="ARBA" id="ARBA00023136"/>
    </source>
</evidence>
<dbReference type="InterPro" id="IPR012910">
    <property type="entry name" value="Plug_dom"/>
</dbReference>